<name>A0A4Y2E2M4_ARAVE</name>
<dbReference type="SUPFAM" id="SSF46689">
    <property type="entry name" value="Homeodomain-like"/>
    <property type="match status" value="1"/>
</dbReference>
<keyword evidence="4" id="KW-1185">Reference proteome</keyword>
<sequence>MLQFASSDISAESEIAKAESMSSRNHLHDEMRWRAVGMLQADARQSVVARELNVHRSVIHKLWNHYQRNINASKRRGSGR</sequence>
<gene>
    <name evidence="3" type="ORF">AVEN_266476_1</name>
</gene>
<dbReference type="InterPro" id="IPR009057">
    <property type="entry name" value="Homeodomain-like_sf"/>
</dbReference>
<accession>A0A4Y2E2M4</accession>
<organism evidence="3 4">
    <name type="scientific">Araneus ventricosus</name>
    <name type="common">Orbweaver spider</name>
    <name type="synonym">Epeira ventricosa</name>
    <dbReference type="NCBI Taxonomy" id="182803"/>
    <lineage>
        <taxon>Eukaryota</taxon>
        <taxon>Metazoa</taxon>
        <taxon>Ecdysozoa</taxon>
        <taxon>Arthropoda</taxon>
        <taxon>Chelicerata</taxon>
        <taxon>Arachnida</taxon>
        <taxon>Araneae</taxon>
        <taxon>Araneomorphae</taxon>
        <taxon>Entelegynae</taxon>
        <taxon>Araneoidea</taxon>
        <taxon>Araneidae</taxon>
        <taxon>Araneus</taxon>
    </lineage>
</organism>
<dbReference type="AlphaFoldDB" id="A0A4Y2E2M4"/>
<dbReference type="EMBL" id="BGPR01000474">
    <property type="protein sequence ID" value="GBM22115.1"/>
    <property type="molecule type" value="Genomic_DNA"/>
</dbReference>
<evidence type="ECO:0000256" key="2">
    <source>
        <dbReference type="SAM" id="MobiDB-lite"/>
    </source>
</evidence>
<evidence type="ECO:0000313" key="3">
    <source>
        <dbReference type="EMBL" id="GBM22115.1"/>
    </source>
</evidence>
<reference evidence="3 4" key="1">
    <citation type="journal article" date="2019" name="Sci. Rep.">
        <title>Orb-weaving spider Araneus ventricosus genome elucidates the spidroin gene catalogue.</title>
        <authorList>
            <person name="Kono N."/>
            <person name="Nakamura H."/>
            <person name="Ohtoshi R."/>
            <person name="Moran D.A.P."/>
            <person name="Shinohara A."/>
            <person name="Yoshida Y."/>
            <person name="Fujiwara M."/>
            <person name="Mori M."/>
            <person name="Tomita M."/>
            <person name="Arakawa K."/>
        </authorList>
    </citation>
    <scope>NUCLEOTIDE SEQUENCE [LARGE SCALE GENOMIC DNA]</scope>
</reference>
<evidence type="ECO:0000256" key="1">
    <source>
        <dbReference type="ARBA" id="ARBA00004123"/>
    </source>
</evidence>
<protein>
    <submittedName>
        <fullName evidence="3">Uncharacterized protein</fullName>
    </submittedName>
</protein>
<dbReference type="GO" id="GO:0005634">
    <property type="term" value="C:nucleus"/>
    <property type="evidence" value="ECO:0007669"/>
    <property type="project" value="UniProtKB-SubCell"/>
</dbReference>
<evidence type="ECO:0000313" key="4">
    <source>
        <dbReference type="Proteomes" id="UP000499080"/>
    </source>
</evidence>
<comment type="caution">
    <text evidence="3">The sequence shown here is derived from an EMBL/GenBank/DDBJ whole genome shotgun (WGS) entry which is preliminary data.</text>
</comment>
<proteinExistence type="predicted"/>
<comment type="subcellular location">
    <subcellularLocation>
        <location evidence="1">Nucleus</location>
    </subcellularLocation>
</comment>
<feature type="compositionally biased region" description="Low complexity" evidence="2">
    <location>
        <begin position="1"/>
        <end position="23"/>
    </location>
</feature>
<dbReference type="Proteomes" id="UP000499080">
    <property type="component" value="Unassembled WGS sequence"/>
</dbReference>
<feature type="region of interest" description="Disordered" evidence="2">
    <location>
        <begin position="1"/>
        <end position="24"/>
    </location>
</feature>